<dbReference type="PANTHER" id="PTHR11364:SF27">
    <property type="entry name" value="SULFURTRANSFERASE"/>
    <property type="match status" value="1"/>
</dbReference>
<reference evidence="4 5" key="1">
    <citation type="submission" date="2016-11" db="EMBL/GenBank/DDBJ databases">
        <title>The macronuclear genome of Stentor coeruleus: a giant cell with tiny introns.</title>
        <authorList>
            <person name="Slabodnick M."/>
            <person name="Ruby J.G."/>
            <person name="Reiff S.B."/>
            <person name="Swart E.C."/>
            <person name="Gosai S."/>
            <person name="Prabakaran S."/>
            <person name="Witkowska E."/>
            <person name="Larue G.E."/>
            <person name="Fisher S."/>
            <person name="Freeman R.M."/>
            <person name="Gunawardena J."/>
            <person name="Chu W."/>
            <person name="Stover N.A."/>
            <person name="Gregory B.D."/>
            <person name="Nowacki M."/>
            <person name="Derisi J."/>
            <person name="Roy S.W."/>
            <person name="Marshall W.F."/>
            <person name="Sood P."/>
        </authorList>
    </citation>
    <scope>NUCLEOTIDE SEQUENCE [LARGE SCALE GENOMIC DNA]</scope>
    <source>
        <strain evidence="4">WM001</strain>
    </source>
</reference>
<dbReference type="AlphaFoldDB" id="A0A1R2B039"/>
<proteinExistence type="predicted"/>
<feature type="domain" description="Rhodanese" evidence="3">
    <location>
        <begin position="24"/>
        <end position="109"/>
    </location>
</feature>
<dbReference type="EMBL" id="MPUH01001121">
    <property type="protein sequence ID" value="OMJ70129.1"/>
    <property type="molecule type" value="Genomic_DNA"/>
</dbReference>
<name>A0A1R2B039_9CILI</name>
<dbReference type="Proteomes" id="UP000187209">
    <property type="component" value="Unassembled WGS sequence"/>
</dbReference>
<evidence type="ECO:0000256" key="1">
    <source>
        <dbReference type="ARBA" id="ARBA00022679"/>
    </source>
</evidence>
<keyword evidence="5" id="KW-1185">Reference proteome</keyword>
<dbReference type="InterPro" id="IPR001763">
    <property type="entry name" value="Rhodanese-like_dom"/>
</dbReference>
<dbReference type="InterPro" id="IPR036873">
    <property type="entry name" value="Rhodanese-like_dom_sf"/>
</dbReference>
<organism evidence="4 5">
    <name type="scientific">Stentor coeruleus</name>
    <dbReference type="NCBI Taxonomy" id="5963"/>
    <lineage>
        <taxon>Eukaryota</taxon>
        <taxon>Sar</taxon>
        <taxon>Alveolata</taxon>
        <taxon>Ciliophora</taxon>
        <taxon>Postciliodesmatophora</taxon>
        <taxon>Heterotrichea</taxon>
        <taxon>Heterotrichida</taxon>
        <taxon>Stentoridae</taxon>
        <taxon>Stentor</taxon>
    </lineage>
</organism>
<dbReference type="InterPro" id="IPR045078">
    <property type="entry name" value="TST/MPST-like"/>
</dbReference>
<dbReference type="GO" id="GO:0005739">
    <property type="term" value="C:mitochondrion"/>
    <property type="evidence" value="ECO:0007669"/>
    <property type="project" value="TreeGrafter"/>
</dbReference>
<dbReference type="SUPFAM" id="SSF52821">
    <property type="entry name" value="Rhodanese/Cell cycle control phosphatase"/>
    <property type="match status" value="1"/>
</dbReference>
<dbReference type="GO" id="GO:0004792">
    <property type="term" value="F:thiosulfate-cyanide sulfurtransferase activity"/>
    <property type="evidence" value="ECO:0007669"/>
    <property type="project" value="TreeGrafter"/>
</dbReference>
<dbReference type="OrthoDB" id="319362at2759"/>
<dbReference type="SMART" id="SM00450">
    <property type="entry name" value="RHOD"/>
    <property type="match status" value="1"/>
</dbReference>
<dbReference type="PANTHER" id="PTHR11364">
    <property type="entry name" value="THIOSULFATE SULFERTANSFERASE"/>
    <property type="match status" value="1"/>
</dbReference>
<keyword evidence="1" id="KW-0808">Transferase</keyword>
<evidence type="ECO:0000259" key="3">
    <source>
        <dbReference type="PROSITE" id="PS50206"/>
    </source>
</evidence>
<evidence type="ECO:0000256" key="2">
    <source>
        <dbReference type="ARBA" id="ARBA00022737"/>
    </source>
</evidence>
<evidence type="ECO:0000313" key="5">
    <source>
        <dbReference type="Proteomes" id="UP000187209"/>
    </source>
</evidence>
<keyword evidence="2" id="KW-0677">Repeat</keyword>
<evidence type="ECO:0000313" key="4">
    <source>
        <dbReference type="EMBL" id="OMJ70129.1"/>
    </source>
</evidence>
<dbReference type="PROSITE" id="PS50206">
    <property type="entry name" value="RHODANESE_3"/>
    <property type="match status" value="1"/>
</dbReference>
<protein>
    <recommendedName>
        <fullName evidence="3">Rhodanese domain-containing protein</fullName>
    </recommendedName>
</protein>
<sequence length="274" mass="30748">MNPFIALSEFTKLSPDSYNLLYCVPRNESVSEYIPKSLIYYIDEETSEFVQKSKCLELDEDKGVILYDRSELKTACKAYWGFRATGHDDVRILIGGLKACEDYGLDLESGAPEEVSHTEPFLPFNNALIISYQDFVKKEGYYQQIIYAEKINFDMLDVRGNIVTEQQLIKGLESAEIVFQNNKATIVHGKYAVVVGVLLKYLGQRSVSVVLDNTEGFISAKRLRRSGGGKVEEFDAGNIASSRSLPFVDPGKTAKPKHKPTEEQSRSICSCIII</sequence>
<comment type="caution">
    <text evidence="4">The sequence shown here is derived from an EMBL/GenBank/DDBJ whole genome shotgun (WGS) entry which is preliminary data.</text>
</comment>
<dbReference type="Gene3D" id="3.40.250.10">
    <property type="entry name" value="Rhodanese-like domain"/>
    <property type="match status" value="1"/>
</dbReference>
<accession>A0A1R2B039</accession>
<gene>
    <name evidence="4" type="ORF">SteCoe_31966</name>
</gene>